<feature type="domain" description="Jacalin-type lectin" evidence="2">
    <location>
        <begin position="656"/>
        <end position="799"/>
    </location>
</feature>
<dbReference type="Gene3D" id="2.100.10.30">
    <property type="entry name" value="Jacalin-like lectin domain"/>
    <property type="match status" value="1"/>
</dbReference>
<dbReference type="OrthoDB" id="74460at2759"/>
<evidence type="ECO:0000256" key="1">
    <source>
        <dbReference type="SAM" id="MobiDB-lite"/>
    </source>
</evidence>
<dbReference type="AlphaFoldDB" id="A0A139GTL0"/>
<feature type="compositionally biased region" description="Low complexity" evidence="1">
    <location>
        <begin position="23"/>
        <end position="33"/>
    </location>
</feature>
<dbReference type="InterPro" id="IPR053002">
    <property type="entry name" value="Metalloproteinase_M10B"/>
</dbReference>
<evidence type="ECO:0000313" key="4">
    <source>
        <dbReference type="Proteomes" id="UP000070133"/>
    </source>
</evidence>
<dbReference type="Proteomes" id="UP000070133">
    <property type="component" value="Unassembled WGS sequence"/>
</dbReference>
<feature type="region of interest" description="Disordered" evidence="1">
    <location>
        <begin position="1"/>
        <end position="133"/>
    </location>
</feature>
<proteinExistence type="predicted"/>
<evidence type="ECO:0000313" key="3">
    <source>
        <dbReference type="EMBL" id="KXS93529.1"/>
    </source>
</evidence>
<feature type="compositionally biased region" description="Polar residues" evidence="1">
    <location>
        <begin position="79"/>
        <end position="90"/>
    </location>
</feature>
<feature type="compositionally biased region" description="Low complexity" evidence="1">
    <location>
        <begin position="64"/>
        <end position="78"/>
    </location>
</feature>
<gene>
    <name evidence="3" type="ORF">AC578_2188</name>
</gene>
<keyword evidence="4" id="KW-1185">Reference proteome</keyword>
<sequence length="799" mass="88628">MPSFFKHLSIGRKSNASINKGASDSSNSESNSDTGENGQLQQPSKSSSTLNSFLDRRQSPPTTLSSQASHSHSQSNLSTINGANANSTANTPPPIPPRDSRPPMPTSQSNRYSITGMPVQNGERSTPATSPLAPRVLSVSDGSWVHQKLLLIFGQCADTTQPIDGHLTVCHHQDKFPPTTWPVCDSHFKALVHLEPGPNRLRLDFTSPKLPAQNSSIPAHSSWININYLPLISAPPLQLCILVAKDSPETYDAVPERVQKEGNGLPTAIRKFRMAAYLWQAFTAEQMNRNGFGRRCYRYEEEWQPGTLTWRDMETGNMRNEAKVHIIRTHKTVAEIQDLHLAQQYEPAKNKGDLFGIAMEAVKAYFQPSDGQRQYVSCMFLDTHWDKKIGTVRGHAALGGGDDQLKLAIFGSHCLQSYPAHIEEVVPAFSDCTRTDTNFVANDCNEGGSNWESANIGIGAHMHETGHLLGCPHQENGVMMRDYTRLNRTFTCREPYSTRTKQQGQRLCLPKDECTWHRLDTLRFRFHPTFQLPTDQASHPDSSVQVWTVENNTALITAATGVAWIEIYPDGDDVCHHWIEYLEQSAPRQINLTEQVIKDQLPAEKKKRKIRLQIFTCGGGELDVPDLSKLYTSDSKVKLPDGRPGFKGTKLGHGAMQGSKPQELILGHCEKKQWGVAGEKKSRLLLSVKVYHGDCLDGIEFCYEDGKNELFGKRGGRPGGSDFALDTRRGEMLLGFYVRAGFWIDGIQIMTNTGRRSEIYGKANGGSGHTLVPPRGYSIAGVYGSCGAWLDGFGLIITR</sequence>
<dbReference type="InterPro" id="IPR021917">
    <property type="entry name" value="Unchr_Zn-peptidase-like"/>
</dbReference>
<feature type="compositionally biased region" description="Pro residues" evidence="1">
    <location>
        <begin position="91"/>
        <end position="105"/>
    </location>
</feature>
<dbReference type="EMBL" id="LFZN01000485">
    <property type="protein sequence ID" value="KXS93529.1"/>
    <property type="molecule type" value="Genomic_DNA"/>
</dbReference>
<dbReference type="InterPro" id="IPR001229">
    <property type="entry name" value="Jacalin-like_lectin_dom"/>
</dbReference>
<protein>
    <recommendedName>
        <fullName evidence="2">Jacalin-type lectin domain-containing protein</fullName>
    </recommendedName>
</protein>
<feature type="compositionally biased region" description="Polar residues" evidence="1">
    <location>
        <begin position="34"/>
        <end position="52"/>
    </location>
</feature>
<accession>A0A139GTL0</accession>
<name>A0A139GTL0_9PEZI</name>
<evidence type="ECO:0000259" key="2">
    <source>
        <dbReference type="PROSITE" id="PS51752"/>
    </source>
</evidence>
<dbReference type="Pfam" id="PF01419">
    <property type="entry name" value="Jacalin"/>
    <property type="match status" value="1"/>
</dbReference>
<dbReference type="PANTHER" id="PTHR21054:SF2">
    <property type="entry name" value="MIP04191P"/>
    <property type="match status" value="1"/>
</dbReference>
<reference evidence="3 4" key="1">
    <citation type="submission" date="2015-07" db="EMBL/GenBank/DDBJ databases">
        <title>Comparative genomics of the Sigatoka disease complex on banana suggests a link between parallel evolutionary changes in Pseudocercospora fijiensis and Pseudocercospora eumusae and increased virulence on the banana host.</title>
        <authorList>
            <person name="Chang T.-C."/>
            <person name="Salvucci A."/>
            <person name="Crous P.W."/>
            <person name="Stergiopoulos I."/>
        </authorList>
    </citation>
    <scope>NUCLEOTIDE SEQUENCE [LARGE SCALE GENOMIC DNA]</scope>
    <source>
        <strain evidence="3 4">CBS 114824</strain>
    </source>
</reference>
<dbReference type="PANTHER" id="PTHR21054">
    <property type="entry name" value="ZINC METALLOPROTEINASE-RELATED"/>
    <property type="match status" value="1"/>
</dbReference>
<feature type="compositionally biased region" description="Polar residues" evidence="1">
    <location>
        <begin position="12"/>
        <end position="22"/>
    </location>
</feature>
<dbReference type="Pfam" id="PF12044">
    <property type="entry name" value="Metallopep"/>
    <property type="match status" value="1"/>
</dbReference>
<dbReference type="SUPFAM" id="SSF51101">
    <property type="entry name" value="Mannose-binding lectins"/>
    <property type="match status" value="1"/>
</dbReference>
<dbReference type="PROSITE" id="PS51752">
    <property type="entry name" value="JACALIN_LECTIN"/>
    <property type="match status" value="1"/>
</dbReference>
<dbReference type="GO" id="GO:0005737">
    <property type="term" value="C:cytoplasm"/>
    <property type="evidence" value="ECO:0007669"/>
    <property type="project" value="TreeGrafter"/>
</dbReference>
<dbReference type="InterPro" id="IPR036404">
    <property type="entry name" value="Jacalin-like_lectin_dom_sf"/>
</dbReference>
<comment type="caution">
    <text evidence="3">The sequence shown here is derived from an EMBL/GenBank/DDBJ whole genome shotgun (WGS) entry which is preliminary data.</text>
</comment>
<organism evidence="3 4">
    <name type="scientific">Pseudocercospora eumusae</name>
    <dbReference type="NCBI Taxonomy" id="321146"/>
    <lineage>
        <taxon>Eukaryota</taxon>
        <taxon>Fungi</taxon>
        <taxon>Dikarya</taxon>
        <taxon>Ascomycota</taxon>
        <taxon>Pezizomycotina</taxon>
        <taxon>Dothideomycetes</taxon>
        <taxon>Dothideomycetidae</taxon>
        <taxon>Mycosphaerellales</taxon>
        <taxon>Mycosphaerellaceae</taxon>
        <taxon>Pseudocercospora</taxon>
    </lineage>
</organism>